<dbReference type="Pfam" id="PF00285">
    <property type="entry name" value="Citrate_synt"/>
    <property type="match status" value="1"/>
</dbReference>
<dbReference type="EC" id="2.3.3.1" evidence="1"/>
<name>A0A3B0VUA8_9ZZZZ</name>
<dbReference type="AlphaFoldDB" id="A0A3B0VUA8"/>
<dbReference type="PRINTS" id="PR00143">
    <property type="entry name" value="CITRTSNTHASE"/>
</dbReference>
<dbReference type="PANTHER" id="PTHR42871:SF1">
    <property type="entry name" value="CITRATE SYNTHASE"/>
    <property type="match status" value="1"/>
</dbReference>
<proteinExistence type="predicted"/>
<dbReference type="EMBL" id="UOFA01000020">
    <property type="protein sequence ID" value="VAW43723.1"/>
    <property type="molecule type" value="Genomic_DNA"/>
</dbReference>
<dbReference type="SUPFAM" id="SSF48256">
    <property type="entry name" value="Citrate synthase"/>
    <property type="match status" value="1"/>
</dbReference>
<dbReference type="GO" id="GO:0036440">
    <property type="term" value="F:citrate synthase activity"/>
    <property type="evidence" value="ECO:0007669"/>
    <property type="project" value="UniProtKB-EC"/>
</dbReference>
<dbReference type="InterPro" id="IPR036969">
    <property type="entry name" value="Citrate_synthase_sf"/>
</dbReference>
<evidence type="ECO:0000313" key="1">
    <source>
        <dbReference type="EMBL" id="VAW43723.1"/>
    </source>
</evidence>
<organism evidence="1">
    <name type="scientific">hydrothermal vent metagenome</name>
    <dbReference type="NCBI Taxonomy" id="652676"/>
    <lineage>
        <taxon>unclassified sequences</taxon>
        <taxon>metagenomes</taxon>
        <taxon>ecological metagenomes</taxon>
    </lineage>
</organism>
<reference evidence="1" key="1">
    <citation type="submission" date="2018-06" db="EMBL/GenBank/DDBJ databases">
        <authorList>
            <person name="Zhirakovskaya E."/>
        </authorList>
    </citation>
    <scope>NUCLEOTIDE SEQUENCE</scope>
</reference>
<keyword evidence="1" id="KW-0808">Transferase</keyword>
<gene>
    <name evidence="1" type="ORF">MNBD_GAMMA02-1007</name>
</gene>
<dbReference type="Gene3D" id="1.10.580.10">
    <property type="entry name" value="Citrate Synthase, domain 1"/>
    <property type="match status" value="1"/>
</dbReference>
<feature type="non-terminal residue" evidence="1">
    <location>
        <position position="276"/>
    </location>
</feature>
<dbReference type="InterPro" id="IPR002020">
    <property type="entry name" value="Citrate_synthase"/>
</dbReference>
<protein>
    <submittedName>
        <fullName evidence="1">Citrate synthase (Si)</fullName>
        <ecNumber evidence="1">2.3.3.1</ecNumber>
    </submittedName>
</protein>
<keyword evidence="1" id="KW-0012">Acyltransferase</keyword>
<dbReference type="InterPro" id="IPR016142">
    <property type="entry name" value="Citrate_synth-like_lrg_a-sub"/>
</dbReference>
<sequence>MSEATTNHDVVKIITPEGGTAELPVIRAEMGPPTFDIKSLHKQTGYFTYDSGFAATGACKSDITFIDGGKGILLYRGYPIEQLAESSNFMEITYLLMNGELPNAQEYEDFNHLITRHTMVHEKIRSFMEGFQYDAHPMAMMMSVIGSFSAFYHDGMNVNNPEDRRMAAIRLIAKMPTVAAAVYKNYVGQPFMYPQNKLGFSERLLHMMYGVPAEPYEISPVAAKALDLLFILHADHEQNASTSTVRLVGSTGANPFACISAGIASLWGPAHGGANE</sequence>
<dbReference type="PANTHER" id="PTHR42871">
    <property type="entry name" value="CITRATE SYNTHASE"/>
    <property type="match status" value="1"/>
</dbReference>
<dbReference type="Gene3D" id="2.20.28.60">
    <property type="match status" value="1"/>
</dbReference>
<accession>A0A3B0VUA8</accession>